<protein>
    <submittedName>
        <fullName evidence="2">Uncharacterized protein</fullName>
    </submittedName>
</protein>
<reference evidence="2" key="1">
    <citation type="submission" date="2021-08" db="EMBL/GenBank/DDBJ databases">
        <title>Chromosome-Level Trichoderma cornu-damae using Hi-C Data.</title>
        <authorList>
            <person name="Kim C.S."/>
        </authorList>
    </citation>
    <scope>NUCLEOTIDE SEQUENCE</scope>
    <source>
        <strain evidence="2">KA19-0412C</strain>
    </source>
</reference>
<dbReference type="Proteomes" id="UP000827724">
    <property type="component" value="Unassembled WGS sequence"/>
</dbReference>
<dbReference type="AlphaFoldDB" id="A0A9P8QKF6"/>
<evidence type="ECO:0000313" key="3">
    <source>
        <dbReference type="Proteomes" id="UP000827724"/>
    </source>
</evidence>
<keyword evidence="3" id="KW-1185">Reference proteome</keyword>
<name>A0A9P8QKF6_9HYPO</name>
<comment type="caution">
    <text evidence="2">The sequence shown here is derived from an EMBL/GenBank/DDBJ whole genome shotgun (WGS) entry which is preliminary data.</text>
</comment>
<accession>A0A9P8QKF6</accession>
<evidence type="ECO:0000313" key="2">
    <source>
        <dbReference type="EMBL" id="KAH6607970.1"/>
    </source>
</evidence>
<evidence type="ECO:0000256" key="1">
    <source>
        <dbReference type="SAM" id="MobiDB-lite"/>
    </source>
</evidence>
<gene>
    <name evidence="2" type="ORF">Trco_004283</name>
</gene>
<feature type="region of interest" description="Disordered" evidence="1">
    <location>
        <begin position="1"/>
        <end position="39"/>
    </location>
</feature>
<organism evidence="2 3">
    <name type="scientific">Trichoderma cornu-damae</name>
    <dbReference type="NCBI Taxonomy" id="654480"/>
    <lineage>
        <taxon>Eukaryota</taxon>
        <taxon>Fungi</taxon>
        <taxon>Dikarya</taxon>
        <taxon>Ascomycota</taxon>
        <taxon>Pezizomycotina</taxon>
        <taxon>Sordariomycetes</taxon>
        <taxon>Hypocreomycetidae</taxon>
        <taxon>Hypocreales</taxon>
        <taxon>Hypocreaceae</taxon>
        <taxon>Trichoderma</taxon>
    </lineage>
</organism>
<sequence length="59" mass="6355">MIESGSKTCNFGRGAYDTTGLPKPPPPQPQHAPSTNEKQRFARLNKACTRGISKITGVI</sequence>
<proteinExistence type="predicted"/>
<dbReference type="EMBL" id="JAIWOZ010000003">
    <property type="protein sequence ID" value="KAH6607970.1"/>
    <property type="molecule type" value="Genomic_DNA"/>
</dbReference>